<feature type="region of interest" description="Disordered" evidence="1">
    <location>
        <begin position="129"/>
        <end position="167"/>
    </location>
</feature>
<proteinExistence type="predicted"/>
<evidence type="ECO:0000313" key="3">
    <source>
        <dbReference type="EMBL" id="PMD50236.1"/>
    </source>
</evidence>
<keyword evidence="4" id="KW-1185">Reference proteome</keyword>
<dbReference type="AlphaFoldDB" id="A0A2J6SHI9"/>
<dbReference type="InParanoid" id="A0A2J6SHI9"/>
<name>A0A2J6SHI9_9HELO</name>
<reference evidence="3 4" key="1">
    <citation type="submission" date="2016-04" db="EMBL/GenBank/DDBJ databases">
        <title>A degradative enzymes factory behind the ericoid mycorrhizal symbiosis.</title>
        <authorList>
            <consortium name="DOE Joint Genome Institute"/>
            <person name="Martino E."/>
            <person name="Morin E."/>
            <person name="Grelet G."/>
            <person name="Kuo A."/>
            <person name="Kohler A."/>
            <person name="Daghino S."/>
            <person name="Barry K."/>
            <person name="Choi C."/>
            <person name="Cichocki N."/>
            <person name="Clum A."/>
            <person name="Copeland A."/>
            <person name="Hainaut M."/>
            <person name="Haridas S."/>
            <person name="Labutti K."/>
            <person name="Lindquist E."/>
            <person name="Lipzen A."/>
            <person name="Khouja H.-R."/>
            <person name="Murat C."/>
            <person name="Ohm R."/>
            <person name="Olson A."/>
            <person name="Spatafora J."/>
            <person name="Veneault-Fourrey C."/>
            <person name="Henrissat B."/>
            <person name="Grigoriev I."/>
            <person name="Martin F."/>
            <person name="Perotto S."/>
        </authorList>
    </citation>
    <scope>NUCLEOTIDE SEQUENCE [LARGE SCALE GENOMIC DNA]</scope>
    <source>
        <strain evidence="3 4">E</strain>
    </source>
</reference>
<dbReference type="InterPro" id="IPR054464">
    <property type="entry name" value="ULD_fung"/>
</dbReference>
<evidence type="ECO:0000256" key="1">
    <source>
        <dbReference type="SAM" id="MobiDB-lite"/>
    </source>
</evidence>
<protein>
    <recommendedName>
        <fullName evidence="2">Ubiquitin-like domain-containing protein</fullName>
    </recommendedName>
</protein>
<dbReference type="Pfam" id="PF22893">
    <property type="entry name" value="ULD_2"/>
    <property type="match status" value="1"/>
</dbReference>
<evidence type="ECO:0000313" key="4">
    <source>
        <dbReference type="Proteomes" id="UP000235371"/>
    </source>
</evidence>
<organism evidence="3 4">
    <name type="scientific">Hyaloscypha bicolor E</name>
    <dbReference type="NCBI Taxonomy" id="1095630"/>
    <lineage>
        <taxon>Eukaryota</taxon>
        <taxon>Fungi</taxon>
        <taxon>Dikarya</taxon>
        <taxon>Ascomycota</taxon>
        <taxon>Pezizomycotina</taxon>
        <taxon>Leotiomycetes</taxon>
        <taxon>Helotiales</taxon>
        <taxon>Hyaloscyphaceae</taxon>
        <taxon>Hyaloscypha</taxon>
        <taxon>Hyaloscypha bicolor</taxon>
    </lineage>
</organism>
<gene>
    <name evidence="3" type="ORF">K444DRAFT_262739</name>
</gene>
<dbReference type="EMBL" id="KZ613913">
    <property type="protein sequence ID" value="PMD50236.1"/>
    <property type="molecule type" value="Genomic_DNA"/>
</dbReference>
<sequence>MRRTLDDVMTSVSVQTSRPKGFASCWKQEPMTLEDAHGKLIPLPIELVVSWEMFDIILLGHFHFQALVGEKKVQKREFEIEDSTTRDPLTRKRPWPTFSKPGRKIDMSMIFKDSGVLVECPNPDCKMLFRTEDDEDNDNLSKPPRLLKGRSPMELLPASSEDLRQEEADDKPGMFKRVIIRLLKYGSDFASSEFGGNIDGYPLSDASSYIGLPQVQILASEGSSKPPNLEMPWGCLSPNAQALGDIR</sequence>
<accession>A0A2J6SHI9</accession>
<evidence type="ECO:0000259" key="2">
    <source>
        <dbReference type="Pfam" id="PF22893"/>
    </source>
</evidence>
<dbReference type="OrthoDB" id="823504at2759"/>
<dbReference type="Proteomes" id="UP000235371">
    <property type="component" value="Unassembled WGS sequence"/>
</dbReference>
<feature type="domain" description="Ubiquitin-like" evidence="2">
    <location>
        <begin position="27"/>
        <end position="112"/>
    </location>
</feature>
<dbReference type="GeneID" id="36579503"/>
<dbReference type="RefSeq" id="XP_024727140.1">
    <property type="nucleotide sequence ID" value="XM_024871421.1"/>
</dbReference>